<dbReference type="KEGG" id="pnl:PNK_0893"/>
<dbReference type="PANTHER" id="PTHR10146:SF14">
    <property type="entry name" value="PYRIDOXAL PHOSPHATE HOMEOSTASIS PROTEIN"/>
    <property type="match status" value="1"/>
</dbReference>
<proteinExistence type="inferred from homology"/>
<dbReference type="NCBIfam" id="TIGR00044">
    <property type="entry name" value="YggS family pyridoxal phosphate-dependent enzyme"/>
    <property type="match status" value="1"/>
</dbReference>
<dbReference type="STRING" id="389348.PNK_0893"/>
<gene>
    <name evidence="6" type="ORF">PNK_0893</name>
</gene>
<dbReference type="GO" id="GO:0030170">
    <property type="term" value="F:pyridoxal phosphate binding"/>
    <property type="evidence" value="ECO:0007669"/>
    <property type="project" value="UniProtKB-UniRule"/>
</dbReference>
<keyword evidence="7" id="KW-1185">Reference proteome</keyword>
<name>A0A0U5JFI2_9BACT</name>
<dbReference type="EMBL" id="LN879502">
    <property type="protein sequence ID" value="CUI16518.1"/>
    <property type="molecule type" value="Genomic_DNA"/>
</dbReference>
<dbReference type="AlphaFoldDB" id="A0A0U5JFI2"/>
<dbReference type="InterPro" id="IPR001608">
    <property type="entry name" value="Ala_racemase_N"/>
</dbReference>
<evidence type="ECO:0000313" key="7">
    <source>
        <dbReference type="Proteomes" id="UP000069902"/>
    </source>
</evidence>
<evidence type="ECO:0000256" key="4">
    <source>
        <dbReference type="RuleBase" id="RU004514"/>
    </source>
</evidence>
<comment type="similarity">
    <text evidence="2 4">Belongs to the pyridoxal phosphate-binding protein YggS/PROSC family.</text>
</comment>
<dbReference type="InterPro" id="IPR011078">
    <property type="entry name" value="PyrdxlP_homeostasis"/>
</dbReference>
<dbReference type="FunFam" id="3.20.20.10:FF:000018">
    <property type="entry name" value="Pyridoxal phosphate homeostasis protein"/>
    <property type="match status" value="1"/>
</dbReference>
<dbReference type="PANTHER" id="PTHR10146">
    <property type="entry name" value="PROLINE SYNTHETASE CO-TRANSCRIBED BACTERIAL HOMOLOG PROTEIN"/>
    <property type="match status" value="1"/>
</dbReference>
<evidence type="ECO:0000313" key="6">
    <source>
        <dbReference type="EMBL" id="CUI16518.1"/>
    </source>
</evidence>
<dbReference type="SUPFAM" id="SSF51419">
    <property type="entry name" value="PLP-binding barrel"/>
    <property type="match status" value="1"/>
</dbReference>
<feature type="domain" description="Alanine racemase N-terminal" evidence="5">
    <location>
        <begin position="29"/>
        <end position="231"/>
    </location>
</feature>
<dbReference type="Proteomes" id="UP000069902">
    <property type="component" value="Chromosome cPNK"/>
</dbReference>
<sequence length="235" mass="26172">MMESIADRYRMIQDSIWQRAMACGRKPEEVALIAVTKTHPPSFIQEAYQAGGRHFGENRVQELLPKIPALPNDCNWHLIGSLQSNKVGKVLDSSIKLIHSVDSLALAEKIAFAGQARQKETPILLQVNISGEASKHGFSQECWEAVLERVAQLPALRIEGLMTIAPFTNDQVLIRSCFKALAHLRDKWKGYMQNPAIFSHLSMGMTNDYEIAIEEGATLVRIGSAIFGGRPLVRH</sequence>
<dbReference type="Pfam" id="PF01168">
    <property type="entry name" value="Ala_racemase_N"/>
    <property type="match status" value="1"/>
</dbReference>
<protein>
    <recommendedName>
        <fullName evidence="2">Pyridoxal phosphate homeostasis protein</fullName>
        <shortName evidence="2">PLP homeostasis protein</shortName>
    </recommendedName>
</protein>
<evidence type="ECO:0000259" key="5">
    <source>
        <dbReference type="Pfam" id="PF01168"/>
    </source>
</evidence>
<feature type="modified residue" description="N6-(pyridoxal phosphate)lysine" evidence="2 3">
    <location>
        <position position="37"/>
    </location>
</feature>
<dbReference type="PATRIC" id="fig|389348.3.peg.980"/>
<evidence type="ECO:0000256" key="3">
    <source>
        <dbReference type="PIRSR" id="PIRSR004848-1"/>
    </source>
</evidence>
<dbReference type="HAMAP" id="MF_02087">
    <property type="entry name" value="PLP_homeostasis"/>
    <property type="match status" value="1"/>
</dbReference>
<comment type="function">
    <text evidence="2">Pyridoxal 5'-phosphate (PLP)-binding protein, which is involved in PLP homeostasis.</text>
</comment>
<keyword evidence="1 2" id="KW-0663">Pyridoxal phosphate</keyword>
<dbReference type="FunCoup" id="A0A0U5JFI2">
    <property type="interactions" value="380"/>
</dbReference>
<evidence type="ECO:0000256" key="1">
    <source>
        <dbReference type="ARBA" id="ARBA00022898"/>
    </source>
</evidence>
<organism evidence="6 7">
    <name type="scientific">Candidatus Protochlamydia naegleriophila</name>
    <dbReference type="NCBI Taxonomy" id="389348"/>
    <lineage>
        <taxon>Bacteria</taxon>
        <taxon>Pseudomonadati</taxon>
        <taxon>Chlamydiota</taxon>
        <taxon>Chlamydiia</taxon>
        <taxon>Parachlamydiales</taxon>
        <taxon>Parachlamydiaceae</taxon>
        <taxon>Candidatus Protochlamydia</taxon>
    </lineage>
</organism>
<evidence type="ECO:0000256" key="2">
    <source>
        <dbReference type="HAMAP-Rule" id="MF_02087"/>
    </source>
</evidence>
<comment type="cofactor">
    <cofactor evidence="3">
        <name>pyridoxal 5'-phosphate</name>
        <dbReference type="ChEBI" id="CHEBI:597326"/>
    </cofactor>
</comment>
<dbReference type="InterPro" id="IPR029066">
    <property type="entry name" value="PLP-binding_barrel"/>
</dbReference>
<reference evidence="7" key="1">
    <citation type="submission" date="2015-09" db="EMBL/GenBank/DDBJ databases">
        <authorList>
            <person name="Bertelli C."/>
        </authorList>
    </citation>
    <scope>NUCLEOTIDE SEQUENCE [LARGE SCALE GENOMIC DNA]</scope>
    <source>
        <strain evidence="7">KNic</strain>
    </source>
</reference>
<dbReference type="CDD" id="cd00635">
    <property type="entry name" value="PLPDE_III_YBL036c_like"/>
    <property type="match status" value="1"/>
</dbReference>
<dbReference type="RefSeq" id="WP_231909295.1">
    <property type="nucleotide sequence ID" value="NZ_LN879502.1"/>
</dbReference>
<dbReference type="InParanoid" id="A0A0U5JFI2"/>
<dbReference type="PIRSF" id="PIRSF004848">
    <property type="entry name" value="YBL036c_PLPDEIII"/>
    <property type="match status" value="1"/>
</dbReference>
<dbReference type="Gene3D" id="3.20.20.10">
    <property type="entry name" value="Alanine racemase"/>
    <property type="match status" value="1"/>
</dbReference>
<accession>A0A0U5JFI2</accession>